<comment type="similarity">
    <text evidence="1">Belongs to the TMEM70 family.</text>
</comment>
<keyword evidence="2" id="KW-1133">Transmembrane helix</keyword>
<dbReference type="PANTHER" id="PTHR13281">
    <property type="entry name" value="TRANSMEMBRANE PROTEIN 70, MITOCHONDRIAL"/>
    <property type="match status" value="1"/>
</dbReference>
<dbReference type="Pfam" id="PF06979">
    <property type="entry name" value="TMEM70"/>
    <property type="match status" value="1"/>
</dbReference>
<keyword evidence="4" id="KW-1185">Reference proteome</keyword>
<accession>A0AAV2JT27</accession>
<keyword evidence="2" id="KW-0472">Membrane</keyword>
<dbReference type="GO" id="GO:0033615">
    <property type="term" value="P:mitochondrial proton-transporting ATP synthase complex assembly"/>
    <property type="evidence" value="ECO:0007669"/>
    <property type="project" value="TreeGrafter"/>
</dbReference>
<evidence type="ECO:0000313" key="3">
    <source>
        <dbReference type="EMBL" id="CAL1580697.1"/>
    </source>
</evidence>
<dbReference type="AlphaFoldDB" id="A0AAV2JT27"/>
<dbReference type="GO" id="GO:0031966">
    <property type="term" value="C:mitochondrial membrane"/>
    <property type="evidence" value="ECO:0007669"/>
    <property type="project" value="TreeGrafter"/>
</dbReference>
<reference evidence="3 4" key="1">
    <citation type="submission" date="2024-04" db="EMBL/GenBank/DDBJ databases">
        <authorList>
            <person name="Waldvogel A.-M."/>
            <person name="Schoenle A."/>
        </authorList>
    </citation>
    <scope>NUCLEOTIDE SEQUENCE [LARGE SCALE GENOMIC DNA]</scope>
</reference>
<dbReference type="InterPro" id="IPR045325">
    <property type="entry name" value="TMEM70/TMEM186/TMEM223"/>
</dbReference>
<evidence type="ECO:0000256" key="2">
    <source>
        <dbReference type="SAM" id="Phobius"/>
    </source>
</evidence>
<protein>
    <recommendedName>
        <fullName evidence="5">Transmembrane protein 70</fullName>
    </recommendedName>
</protein>
<organism evidence="3 4">
    <name type="scientific">Knipowitschia caucasica</name>
    <name type="common">Caucasian dwarf goby</name>
    <name type="synonym">Pomatoschistus caucasicus</name>
    <dbReference type="NCBI Taxonomy" id="637954"/>
    <lineage>
        <taxon>Eukaryota</taxon>
        <taxon>Metazoa</taxon>
        <taxon>Chordata</taxon>
        <taxon>Craniata</taxon>
        <taxon>Vertebrata</taxon>
        <taxon>Euteleostomi</taxon>
        <taxon>Actinopterygii</taxon>
        <taxon>Neopterygii</taxon>
        <taxon>Teleostei</taxon>
        <taxon>Neoteleostei</taxon>
        <taxon>Acanthomorphata</taxon>
        <taxon>Gobiaria</taxon>
        <taxon>Gobiiformes</taxon>
        <taxon>Gobioidei</taxon>
        <taxon>Gobiidae</taxon>
        <taxon>Gobiinae</taxon>
        <taxon>Knipowitschia</taxon>
    </lineage>
</organism>
<evidence type="ECO:0000313" key="4">
    <source>
        <dbReference type="Proteomes" id="UP001497482"/>
    </source>
</evidence>
<gene>
    <name evidence="3" type="ORF">KC01_LOCUS11514</name>
</gene>
<dbReference type="EMBL" id="OZ035836">
    <property type="protein sequence ID" value="CAL1580697.1"/>
    <property type="molecule type" value="Genomic_DNA"/>
</dbReference>
<keyword evidence="2" id="KW-0812">Transmembrane</keyword>
<proteinExistence type="inferred from homology"/>
<dbReference type="PANTHER" id="PTHR13281:SF0">
    <property type="entry name" value="TRANSMEMBRANE PROTEIN 70, MITOCHONDRIAL"/>
    <property type="match status" value="1"/>
</dbReference>
<dbReference type="Proteomes" id="UP001497482">
    <property type="component" value="Chromosome 14"/>
</dbReference>
<dbReference type="InterPro" id="IPR009724">
    <property type="entry name" value="TMEM70"/>
</dbReference>
<evidence type="ECO:0000256" key="1">
    <source>
        <dbReference type="ARBA" id="ARBA00005280"/>
    </source>
</evidence>
<name>A0AAV2JT27_KNICA</name>
<sequence>MLSPLLPVLPRLLRGCASVSRVPVCGLSSGRLPGVQRLLLPAVSRSLCGRESWSCRVRGFCPPSRGVSSGGSSGGQSPEGQLIYTGSLATAVRGVKAFSYSTSGAALLLMPQVLLTTGLEAHSWVFQVFFCSVIGAFTLVTPVLLHLLTRGYVVRLYHEAEGDTYTAVTYSVLLQEKRTVFGQQEVQIPAVSRMFTSFYAGRMGLLVNPELFRLPQDYNHLMGYDKPFNFSPDQLD</sequence>
<feature type="transmembrane region" description="Helical" evidence="2">
    <location>
        <begin position="124"/>
        <end position="148"/>
    </location>
</feature>
<evidence type="ECO:0008006" key="5">
    <source>
        <dbReference type="Google" id="ProtNLM"/>
    </source>
</evidence>